<feature type="binding site" evidence="10">
    <location>
        <position position="116"/>
    </location>
    <ligand>
        <name>5-methyltetrahydropteroyltri-L-glutamate</name>
        <dbReference type="ChEBI" id="CHEBI:58207"/>
    </ligand>
</feature>
<evidence type="ECO:0000256" key="9">
    <source>
        <dbReference type="ARBA" id="ARBA00023167"/>
    </source>
</evidence>
<dbReference type="InterPro" id="IPR002629">
    <property type="entry name" value="Met_Synth_C/arc"/>
</dbReference>
<sequence>MSQAVNTSLGYPRIGLKREWKRALESFWSGRSDEDEFEKRMKEIRLSHLAAQQRQGLDLIPVGDFSLYDHVLDTAAMFGLVPKRFAKLDDGGKITNELYFAMARGSKEAAACEMTKWFNTNYHYIVPELGGTEPSLRENRPLQLFRETKQELGITGKPVLLGLFTFLKLSKGYAAQDIRQWIGKLLPLYAVILKELEQEGAAWVQIDEPILVTELTEEDRALVNEIYSYLRGAAPGVNLMLQTYFDAVDRYEQMVKLPVAGIGLDFTGNGAVQLEQIRKSGFPLDKILAVGLIDGRNIWRADLEQKLKVLAEITAIVPKERLWIQPSCSLLHVPVSTSEEKLLPDAVLDALAFANEKISETVLLTSLVNEGRWNSVEDAQLLSNKVALMELNTLPERRNEEVRAASRDAQQQDAARALPFAQRRLLQQKKWMLPFLPSTTIGSFPQTQEIRNARRAWRSGEWSEERYRLFVQEQIREWIAIQEEIGLDVLVHGEFERTDMVEFFGEKLEGFVFTSNGWVQSYGSRCVKPPVIYGDVTFRSPMTVEETVYAQSLTAKPVKGMLTGPVTILNWSFVRDDLPRDEVASQIAVAIRNEVQALEQAGIEMIQVDEPALREGLPLKASQKDRYLQWAVHAFRIATASVRDTTQIHTHMCYCEFHDMIDAIRDMDADVISIETSRSHGELVSSFEEHRYGQGIGLGVYDIHSPRVPSVEEMSNMIERALQVLDPELFWINPDCGLKTRGKHETVESLRHMVEAANQFRAARAVLTS</sequence>
<dbReference type="EMBL" id="JBHUME010000002">
    <property type="protein sequence ID" value="MFD2611087.1"/>
    <property type="molecule type" value="Genomic_DNA"/>
</dbReference>
<reference evidence="14" key="1">
    <citation type="journal article" date="2019" name="Int. J. Syst. Evol. Microbiol.">
        <title>The Global Catalogue of Microorganisms (GCM) 10K type strain sequencing project: providing services to taxonomists for standard genome sequencing and annotation.</title>
        <authorList>
            <consortium name="The Broad Institute Genomics Platform"/>
            <consortium name="The Broad Institute Genome Sequencing Center for Infectious Disease"/>
            <person name="Wu L."/>
            <person name="Ma J."/>
        </authorList>
    </citation>
    <scope>NUCLEOTIDE SEQUENCE [LARGE SCALE GENOMIC DNA]</scope>
    <source>
        <strain evidence="14">KCTC 3950</strain>
    </source>
</reference>
<comment type="pathway">
    <text evidence="2 10">Amino-acid biosynthesis; L-methionine biosynthesis via de novo pathway; L-methionine from L-homocysteine (MetE route): step 1/1.</text>
</comment>
<keyword evidence="4 10" id="KW-0489">Methyltransferase</keyword>
<feature type="binding site" evidence="10">
    <location>
        <position position="571"/>
    </location>
    <ligand>
        <name>5-methyltetrahydropteroyltri-L-glutamate</name>
        <dbReference type="ChEBI" id="CHEBI:58207"/>
    </ligand>
</feature>
<dbReference type="Pfam" id="PF01717">
    <property type="entry name" value="Meth_synt_2"/>
    <property type="match status" value="1"/>
</dbReference>
<name>A0ABW5P709_9BACL</name>
<keyword evidence="14" id="KW-1185">Reference proteome</keyword>
<comment type="similarity">
    <text evidence="3 10">Belongs to the vitamin-B12 independent methionine synthase family.</text>
</comment>
<evidence type="ECO:0000256" key="5">
    <source>
        <dbReference type="ARBA" id="ARBA00022605"/>
    </source>
</evidence>
<dbReference type="Pfam" id="PF08267">
    <property type="entry name" value="Meth_synt_1"/>
    <property type="match status" value="1"/>
</dbReference>
<comment type="cofactor">
    <cofactor evidence="10">
        <name>Zn(2+)</name>
        <dbReference type="ChEBI" id="CHEBI:29105"/>
    </cofactor>
    <text evidence="10">Binds 1 zinc ion per subunit.</text>
</comment>
<evidence type="ECO:0000259" key="11">
    <source>
        <dbReference type="Pfam" id="PF01717"/>
    </source>
</evidence>
<keyword evidence="8 10" id="KW-0862">Zinc</keyword>
<feature type="binding site" evidence="10">
    <location>
        <position position="609"/>
    </location>
    <ligand>
        <name>L-homocysteine</name>
        <dbReference type="ChEBI" id="CHEBI:58199"/>
    </ligand>
</feature>
<keyword evidence="7 10" id="KW-0479">Metal-binding</keyword>
<gene>
    <name evidence="10 13" type="primary">metE</name>
    <name evidence="13" type="ORF">ACFSUF_01460</name>
</gene>
<feature type="binding site" evidence="10">
    <location>
        <position position="615"/>
    </location>
    <ligand>
        <name>5-methyltetrahydropteroyltri-L-glutamate</name>
        <dbReference type="ChEBI" id="CHEBI:58207"/>
    </ligand>
</feature>
<keyword evidence="5 10" id="KW-0028">Amino-acid biosynthesis</keyword>
<keyword evidence="6 10" id="KW-0808">Transferase</keyword>
<organism evidence="13 14">
    <name type="scientific">Paenibacillus gansuensis</name>
    <dbReference type="NCBI Taxonomy" id="306542"/>
    <lineage>
        <taxon>Bacteria</taxon>
        <taxon>Bacillati</taxon>
        <taxon>Bacillota</taxon>
        <taxon>Bacilli</taxon>
        <taxon>Bacillales</taxon>
        <taxon>Paenibacillaceae</taxon>
        <taxon>Paenibacillus</taxon>
    </lineage>
</organism>
<dbReference type="PIRSF" id="PIRSF000382">
    <property type="entry name" value="MeTrfase_B12_ind"/>
    <property type="match status" value="1"/>
</dbReference>
<dbReference type="CDD" id="cd03312">
    <property type="entry name" value="CIMS_N_terminal_like"/>
    <property type="match status" value="1"/>
</dbReference>
<feature type="binding site" evidence="10">
    <location>
        <position position="675"/>
    </location>
    <ligand>
        <name>Zn(2+)</name>
        <dbReference type="ChEBI" id="CHEBI:29105"/>
        <note>catalytic</note>
    </ligand>
</feature>
<proteinExistence type="inferred from homology"/>
<dbReference type="PANTHER" id="PTHR30519">
    <property type="entry name" value="5-METHYLTETRAHYDROPTEROYLTRIGLUTAMATE--HOMOCYSTEINE METHYLTRANSFERASE"/>
    <property type="match status" value="1"/>
</dbReference>
<comment type="function">
    <text evidence="1 10">Catalyzes the transfer of a methyl group from 5-methyltetrahydrofolate to homocysteine resulting in methionine formation.</text>
</comment>
<keyword evidence="9 10" id="KW-0486">Methionine biosynthesis</keyword>
<evidence type="ECO:0000256" key="10">
    <source>
        <dbReference type="HAMAP-Rule" id="MF_00172"/>
    </source>
</evidence>
<dbReference type="RefSeq" id="WP_377599395.1">
    <property type="nucleotide sequence ID" value="NZ_JBHUME010000002.1"/>
</dbReference>
<comment type="catalytic activity">
    <reaction evidence="10">
        <text>5-methyltetrahydropteroyltri-L-glutamate + L-homocysteine = tetrahydropteroyltri-L-glutamate + L-methionine</text>
        <dbReference type="Rhea" id="RHEA:21196"/>
        <dbReference type="ChEBI" id="CHEBI:57844"/>
        <dbReference type="ChEBI" id="CHEBI:58140"/>
        <dbReference type="ChEBI" id="CHEBI:58199"/>
        <dbReference type="ChEBI" id="CHEBI:58207"/>
        <dbReference type="EC" id="2.1.1.14"/>
    </reaction>
</comment>
<feature type="binding site" evidence="10">
    <location>
        <position position="736"/>
    </location>
    <ligand>
        <name>Zn(2+)</name>
        <dbReference type="ChEBI" id="CHEBI:29105"/>
        <note>catalytic</note>
    </ligand>
</feature>
<evidence type="ECO:0000259" key="12">
    <source>
        <dbReference type="Pfam" id="PF08267"/>
    </source>
</evidence>
<dbReference type="InterPro" id="IPR038071">
    <property type="entry name" value="UROD/MetE-like_sf"/>
</dbReference>
<feature type="binding site" evidence="10">
    <location>
        <position position="494"/>
    </location>
    <ligand>
        <name>L-homocysteine</name>
        <dbReference type="ChEBI" id="CHEBI:58199"/>
    </ligand>
</feature>
<evidence type="ECO:0000256" key="1">
    <source>
        <dbReference type="ARBA" id="ARBA00002777"/>
    </source>
</evidence>
<dbReference type="NCBIfam" id="NF003556">
    <property type="entry name" value="PRK05222.1"/>
    <property type="match status" value="1"/>
</dbReference>
<dbReference type="EC" id="2.1.1.14" evidence="10"/>
<feature type="binding site" evidence="10">
    <location>
        <position position="609"/>
    </location>
    <ligand>
        <name>L-methionine</name>
        <dbReference type="ChEBI" id="CHEBI:57844"/>
    </ligand>
</feature>
<dbReference type="NCBIfam" id="TIGR01371">
    <property type="entry name" value="met_syn_B12ind"/>
    <property type="match status" value="1"/>
</dbReference>
<feature type="binding site" evidence="10">
    <location>
        <position position="494"/>
    </location>
    <ligand>
        <name>L-methionine</name>
        <dbReference type="ChEBI" id="CHEBI:57844"/>
    </ligand>
</feature>
<feature type="binding site" evidence="10">
    <location>
        <begin position="441"/>
        <end position="443"/>
    </location>
    <ligand>
        <name>L-methionine</name>
        <dbReference type="ChEBI" id="CHEBI:57844"/>
    </ligand>
</feature>
<feature type="active site" description="Proton donor" evidence="10">
    <location>
        <position position="704"/>
    </location>
</feature>
<evidence type="ECO:0000256" key="3">
    <source>
        <dbReference type="ARBA" id="ARBA00009553"/>
    </source>
</evidence>
<evidence type="ECO:0000313" key="14">
    <source>
        <dbReference type="Proteomes" id="UP001597541"/>
    </source>
</evidence>
<evidence type="ECO:0000256" key="4">
    <source>
        <dbReference type="ARBA" id="ARBA00022603"/>
    </source>
</evidence>
<feature type="binding site" evidence="10">
    <location>
        <begin position="18"/>
        <end position="21"/>
    </location>
    <ligand>
        <name>5-methyltetrahydropteroyltri-L-glutamate</name>
        <dbReference type="ChEBI" id="CHEBI:58207"/>
    </ligand>
</feature>
<accession>A0ABW5P709</accession>
<evidence type="ECO:0000256" key="6">
    <source>
        <dbReference type="ARBA" id="ARBA00022679"/>
    </source>
</evidence>
<keyword evidence="10" id="KW-0677">Repeat</keyword>
<evidence type="ECO:0000256" key="8">
    <source>
        <dbReference type="ARBA" id="ARBA00022833"/>
    </source>
</evidence>
<feature type="domain" description="Cobalamin-independent methionine synthase MetE C-terminal/archaeal" evidence="11">
    <location>
        <begin position="436"/>
        <end position="758"/>
    </location>
</feature>
<protein>
    <recommendedName>
        <fullName evidence="10">5-methyltetrahydropteroyltriglutamate--homocysteine methyltransferase</fullName>
        <ecNumber evidence="10">2.1.1.14</ecNumber>
    </recommendedName>
    <alternativeName>
        <fullName evidence="10">Cobalamin-independent methionine synthase</fullName>
    </alternativeName>
    <alternativeName>
        <fullName evidence="10">Methionine synthase, vitamin-B12 independent isozyme</fullName>
    </alternativeName>
</protein>
<dbReference type="Gene3D" id="3.20.20.210">
    <property type="match status" value="2"/>
</dbReference>
<dbReference type="InterPro" id="IPR006276">
    <property type="entry name" value="Cobalamin-indep_Met_synthase"/>
</dbReference>
<feature type="binding site" evidence="10">
    <location>
        <begin position="525"/>
        <end position="526"/>
    </location>
    <ligand>
        <name>5-methyltetrahydropteroyltri-L-glutamate</name>
        <dbReference type="ChEBI" id="CHEBI:58207"/>
    </ligand>
</feature>
<feature type="binding site" evidence="10">
    <location>
        <position position="653"/>
    </location>
    <ligand>
        <name>Zn(2+)</name>
        <dbReference type="ChEBI" id="CHEBI:29105"/>
        <note>catalytic</note>
    </ligand>
</feature>
<feature type="binding site" evidence="10">
    <location>
        <begin position="441"/>
        <end position="443"/>
    </location>
    <ligand>
        <name>L-homocysteine</name>
        <dbReference type="ChEBI" id="CHEBI:58199"/>
    </ligand>
</feature>
<dbReference type="InterPro" id="IPR013215">
    <property type="entry name" value="Cbl-indep_Met_Synth_N"/>
</dbReference>
<comment type="caution">
    <text evidence="13">The sequence shown here is derived from an EMBL/GenBank/DDBJ whole genome shotgun (WGS) entry which is preliminary data.</text>
</comment>
<dbReference type="GO" id="GO:0003871">
    <property type="term" value="F:5-methyltetrahydropteroyltriglutamate-homocysteine S-methyltransferase activity"/>
    <property type="evidence" value="ECO:0007669"/>
    <property type="project" value="UniProtKB-EC"/>
</dbReference>
<dbReference type="SUPFAM" id="SSF51726">
    <property type="entry name" value="UROD/MetE-like"/>
    <property type="match status" value="2"/>
</dbReference>
<evidence type="ECO:0000256" key="2">
    <source>
        <dbReference type="ARBA" id="ARBA00004681"/>
    </source>
</evidence>
<evidence type="ECO:0000313" key="13">
    <source>
        <dbReference type="EMBL" id="MFD2611087.1"/>
    </source>
</evidence>
<feature type="binding site" evidence="10">
    <location>
        <position position="651"/>
    </location>
    <ligand>
        <name>Zn(2+)</name>
        <dbReference type="ChEBI" id="CHEBI:29105"/>
        <note>catalytic</note>
    </ligand>
</feature>
<dbReference type="Proteomes" id="UP001597541">
    <property type="component" value="Unassembled WGS sequence"/>
</dbReference>
<dbReference type="GO" id="GO:0032259">
    <property type="term" value="P:methylation"/>
    <property type="evidence" value="ECO:0007669"/>
    <property type="project" value="UniProtKB-KW"/>
</dbReference>
<evidence type="ECO:0000256" key="7">
    <source>
        <dbReference type="ARBA" id="ARBA00022723"/>
    </source>
</evidence>
<feature type="domain" description="Cobalamin-independent methionine synthase MetE N-terminal" evidence="12">
    <location>
        <begin position="6"/>
        <end position="316"/>
    </location>
</feature>
<dbReference type="HAMAP" id="MF_00172">
    <property type="entry name" value="Meth_synth"/>
    <property type="match status" value="1"/>
</dbReference>
<dbReference type="CDD" id="cd03311">
    <property type="entry name" value="CIMS_C_terminal_like"/>
    <property type="match status" value="1"/>
</dbReference>